<organism evidence="1 2">
    <name type="scientific">Bacillus paranthracis</name>
    <dbReference type="NCBI Taxonomy" id="2026186"/>
    <lineage>
        <taxon>Bacteria</taxon>
        <taxon>Bacillati</taxon>
        <taxon>Bacillota</taxon>
        <taxon>Bacilli</taxon>
        <taxon>Bacillales</taxon>
        <taxon>Bacillaceae</taxon>
        <taxon>Bacillus</taxon>
        <taxon>Bacillus cereus group</taxon>
    </lineage>
</organism>
<name>A0AAJ1KAI3_9BACI</name>
<protein>
    <submittedName>
        <fullName evidence="1">Uncharacterized protein</fullName>
    </submittedName>
</protein>
<comment type="caution">
    <text evidence="1">The sequence shown here is derived from an EMBL/GenBank/DDBJ whole genome shotgun (WGS) entry which is preliminary data.</text>
</comment>
<gene>
    <name evidence="1" type="ORF">P6U19_25490</name>
</gene>
<dbReference type="AlphaFoldDB" id="A0AAJ1KAI3"/>
<proteinExistence type="predicted"/>
<sequence>MNIKEVSKAVQAIRLAGNEEGIISIRGNEVHLNNETFESALAEYRMKPIIANRDSEDHPHEVAFIHENIVYYSLYTSERMEEKIAGIPNSRKLNGSRESSGFSFK</sequence>
<dbReference type="Proteomes" id="UP001216801">
    <property type="component" value="Unassembled WGS sequence"/>
</dbReference>
<evidence type="ECO:0000313" key="2">
    <source>
        <dbReference type="Proteomes" id="UP001216801"/>
    </source>
</evidence>
<evidence type="ECO:0000313" key="1">
    <source>
        <dbReference type="EMBL" id="MDG0955919.1"/>
    </source>
</evidence>
<reference evidence="1" key="1">
    <citation type="submission" date="2023-03" db="EMBL/GenBank/DDBJ databases">
        <title>Genetic diversity of Bacillus cereus sensu lato isolates from Slovenia.</title>
        <authorList>
            <person name="Abdelli M."/>
        </authorList>
    </citation>
    <scope>NUCLEOTIDE SEQUENCE</scope>
    <source>
        <strain evidence="1">SIBC39</strain>
    </source>
</reference>
<dbReference type="RefSeq" id="WP_277617156.1">
    <property type="nucleotide sequence ID" value="NZ_JARPRP010000031.1"/>
</dbReference>
<accession>A0AAJ1KAI3</accession>
<dbReference type="EMBL" id="JARPRR010000030">
    <property type="protein sequence ID" value="MDG0955919.1"/>
    <property type="molecule type" value="Genomic_DNA"/>
</dbReference>